<dbReference type="InterPro" id="IPR023192">
    <property type="entry name" value="TGS-like_dom_sf"/>
</dbReference>
<dbReference type="PANTHER" id="PTHR23305">
    <property type="entry name" value="OBG GTPASE FAMILY"/>
    <property type="match status" value="1"/>
</dbReference>
<dbReference type="OrthoDB" id="424823at2759"/>
<dbReference type="AlphaFoldDB" id="A0A6A5B588"/>
<dbReference type="InterPro" id="IPR012676">
    <property type="entry name" value="TGS-like"/>
</dbReference>
<dbReference type="SUPFAM" id="SSF81271">
    <property type="entry name" value="TGS-like"/>
    <property type="match status" value="1"/>
</dbReference>
<keyword evidence="2 3" id="KW-0067">ATP-binding</keyword>
<dbReference type="NCBIfam" id="TIGR00092">
    <property type="entry name" value="redox-regulated ATPase YchF"/>
    <property type="match status" value="1"/>
</dbReference>
<dbReference type="PRINTS" id="PR00326">
    <property type="entry name" value="GTP1OBG"/>
</dbReference>
<dbReference type="FunFam" id="3.10.20.30:FF:000001">
    <property type="entry name" value="Ribosome-binding ATPase YchF"/>
    <property type="match status" value="1"/>
</dbReference>
<accession>A0A6A5B588</accession>
<dbReference type="PROSITE" id="PS51710">
    <property type="entry name" value="G_OBG"/>
    <property type="match status" value="1"/>
</dbReference>
<dbReference type="EMBL" id="VFQX01000058">
    <property type="protein sequence ID" value="KAF0973873.1"/>
    <property type="molecule type" value="Genomic_DNA"/>
</dbReference>
<dbReference type="Proteomes" id="UP000444721">
    <property type="component" value="Unassembled WGS sequence"/>
</dbReference>
<dbReference type="FunFam" id="1.10.150.300:FF:000001">
    <property type="entry name" value="Ribosome-binding ATPase YchF"/>
    <property type="match status" value="1"/>
</dbReference>
<protein>
    <recommendedName>
        <fullName evidence="3">Obg-like ATPase 1</fullName>
    </recommendedName>
</protein>
<comment type="function">
    <text evidence="3">Hydrolyzes ATP, and can also hydrolyze GTP with lower efficiency. Has lower affinity for GTP.</text>
</comment>
<sequence>MSSSKESKTIAFGRVGTNLQIGIVGLPNVGKSTFFNVLTNSQVPAENFPFCTIDPSTSRVAVPDERFDWLVNHWKPANNVPAVLNVTDIAGLVKNASEGEGLGNAFLSHIRAVDAIFHMVRTFDAKNITHVEGSIDPVRDIKIIESELIKKDIAYLENIRGPTEKLAKQKKEKKDELDAIDKALAMLKEGREVRFGDWNGKEIELLNPHQLLTSKPMIYLVNMTPKDVVDPEKNEYIIKIREYVNSKGEPEPVIPYSAAFEKKWQETDEEKRQELIKKGVTSKLPEIIKCGYRTLDLIYYFTAGEDEVKAWTIKRGTKAPQAAGKIHSDFEKGFICCEVMKFEDYKELGSEVECKNAGKLKEKGKTYEVEDGDIIFFKFNVAGGAKKK</sequence>
<feature type="binding site" evidence="3">
    <location>
        <position position="223"/>
    </location>
    <ligand>
        <name>ATP</name>
        <dbReference type="ChEBI" id="CHEBI:30616"/>
    </ligand>
</feature>
<dbReference type="OMA" id="CRLYKPK"/>
<dbReference type="InterPro" id="IPR006073">
    <property type="entry name" value="GTP-bd"/>
</dbReference>
<dbReference type="GeneID" id="68114478"/>
<dbReference type="GO" id="GO:0005524">
    <property type="term" value="F:ATP binding"/>
    <property type="evidence" value="ECO:0007669"/>
    <property type="project" value="UniProtKB-UniRule"/>
</dbReference>
<evidence type="ECO:0000256" key="2">
    <source>
        <dbReference type="ARBA" id="ARBA00022840"/>
    </source>
</evidence>
<dbReference type="InterPro" id="IPR041706">
    <property type="entry name" value="YchF_N"/>
</dbReference>
<feature type="domain" description="OBG-type G" evidence="4">
    <location>
        <begin position="19"/>
        <end position="276"/>
    </location>
</feature>
<dbReference type="Pfam" id="PF06071">
    <property type="entry name" value="YchF-GTPase_C"/>
    <property type="match status" value="1"/>
</dbReference>
<evidence type="ECO:0000313" key="6">
    <source>
        <dbReference type="EMBL" id="KAF0973873.1"/>
    </source>
</evidence>
<dbReference type="InterPro" id="IPR027417">
    <property type="entry name" value="P-loop_NTPase"/>
</dbReference>
<comment type="subcellular location">
    <subcellularLocation>
        <location evidence="3">Cytoplasm</location>
    </subcellularLocation>
</comment>
<dbReference type="GO" id="GO:0043023">
    <property type="term" value="F:ribosomal large subunit binding"/>
    <property type="evidence" value="ECO:0007669"/>
    <property type="project" value="UniProtKB-UniRule"/>
</dbReference>
<dbReference type="PROSITE" id="PS51880">
    <property type="entry name" value="TGS"/>
    <property type="match status" value="1"/>
</dbReference>
<keyword evidence="7" id="KW-1185">Reference proteome</keyword>
<comment type="subunit">
    <text evidence="3">Monomer.</text>
</comment>
<reference evidence="6 7" key="1">
    <citation type="journal article" date="2019" name="Sci. Rep.">
        <title>Nanopore sequencing improves the draft genome of the human pathogenic amoeba Naegleria fowleri.</title>
        <authorList>
            <person name="Liechti N."/>
            <person name="Schurch N."/>
            <person name="Bruggmann R."/>
            <person name="Wittwer M."/>
        </authorList>
    </citation>
    <scope>NUCLEOTIDE SEQUENCE [LARGE SCALE GENOMIC DNA]</scope>
    <source>
        <strain evidence="6 7">ATCC 30894</strain>
    </source>
</reference>
<dbReference type="VEuPathDB" id="AmoebaDB:FDP41_007260"/>
<evidence type="ECO:0000256" key="3">
    <source>
        <dbReference type="HAMAP-Rule" id="MF_03167"/>
    </source>
</evidence>
<dbReference type="InterPro" id="IPR031167">
    <property type="entry name" value="G_OBG"/>
</dbReference>
<dbReference type="VEuPathDB" id="AmoebaDB:NfTy_009890"/>
<keyword evidence="3" id="KW-0963">Cytoplasm</keyword>
<dbReference type="GO" id="GO:0005525">
    <property type="term" value="F:GTP binding"/>
    <property type="evidence" value="ECO:0007669"/>
    <property type="project" value="InterPro"/>
</dbReference>
<dbReference type="InterPro" id="IPR012675">
    <property type="entry name" value="Beta-grasp_dom_sf"/>
</dbReference>
<dbReference type="Gene3D" id="3.10.20.30">
    <property type="match status" value="1"/>
</dbReference>
<comment type="similarity">
    <text evidence="3">Belongs to the TRAFAC class OBG-HflX-like GTPase superfamily. OBG GTPase family. YchF/OLA1 subfamily.</text>
</comment>
<dbReference type="CDD" id="cd04867">
    <property type="entry name" value="TGS_YchF_OLA1"/>
    <property type="match status" value="1"/>
</dbReference>
<dbReference type="GO" id="GO:0005737">
    <property type="term" value="C:cytoplasm"/>
    <property type="evidence" value="ECO:0007669"/>
    <property type="project" value="UniProtKB-SubCell"/>
</dbReference>
<keyword evidence="3" id="KW-0378">Hydrolase</keyword>
<feature type="domain" description="TGS" evidence="5">
    <location>
        <begin position="296"/>
        <end position="379"/>
    </location>
</feature>
<organism evidence="6 7">
    <name type="scientific">Naegleria fowleri</name>
    <name type="common">Brain eating amoeba</name>
    <dbReference type="NCBI Taxonomy" id="5763"/>
    <lineage>
        <taxon>Eukaryota</taxon>
        <taxon>Discoba</taxon>
        <taxon>Heterolobosea</taxon>
        <taxon>Tetramitia</taxon>
        <taxon>Eutetramitia</taxon>
        <taxon>Vahlkampfiidae</taxon>
        <taxon>Naegleria</taxon>
    </lineage>
</organism>
<name>A0A6A5B588_NAEFO</name>
<dbReference type="HAMAP" id="MF_00944">
    <property type="entry name" value="YchF_OLA1_ATPase"/>
    <property type="match status" value="1"/>
</dbReference>
<dbReference type="SUPFAM" id="SSF52540">
    <property type="entry name" value="P-loop containing nucleoside triphosphate hydrolases"/>
    <property type="match status" value="1"/>
</dbReference>
<dbReference type="RefSeq" id="XP_044558586.1">
    <property type="nucleotide sequence ID" value="XM_044710986.1"/>
</dbReference>
<dbReference type="InterPro" id="IPR004396">
    <property type="entry name" value="ATPase_YchF/OLA1"/>
</dbReference>
<feature type="binding site" evidence="3">
    <location>
        <begin position="28"/>
        <end position="33"/>
    </location>
    <ligand>
        <name>ATP</name>
        <dbReference type="ChEBI" id="CHEBI:30616"/>
    </ligand>
</feature>
<keyword evidence="1 3" id="KW-0547">Nucleotide-binding</keyword>
<dbReference type="VEuPathDB" id="AmoebaDB:NF0088960"/>
<dbReference type="InterPro" id="IPR013029">
    <property type="entry name" value="YchF_C"/>
</dbReference>
<dbReference type="InterPro" id="IPR004095">
    <property type="entry name" value="TGS"/>
</dbReference>
<evidence type="ECO:0000259" key="5">
    <source>
        <dbReference type="PROSITE" id="PS51880"/>
    </source>
</evidence>
<dbReference type="CDD" id="cd01900">
    <property type="entry name" value="YchF"/>
    <property type="match status" value="1"/>
</dbReference>
<dbReference type="PIRSF" id="PIRSF006641">
    <property type="entry name" value="CHP00092"/>
    <property type="match status" value="1"/>
</dbReference>
<evidence type="ECO:0000313" key="7">
    <source>
        <dbReference type="Proteomes" id="UP000444721"/>
    </source>
</evidence>
<dbReference type="Gene3D" id="1.10.150.300">
    <property type="entry name" value="TGS-like domain"/>
    <property type="match status" value="1"/>
</dbReference>
<gene>
    <name evidence="6" type="ORF">FDP41_007260</name>
</gene>
<dbReference type="Pfam" id="PF01926">
    <property type="entry name" value="MMR_HSR1"/>
    <property type="match status" value="1"/>
</dbReference>
<evidence type="ECO:0000259" key="4">
    <source>
        <dbReference type="PROSITE" id="PS51710"/>
    </source>
</evidence>
<dbReference type="Gene3D" id="3.40.50.300">
    <property type="entry name" value="P-loop containing nucleotide triphosphate hydrolases"/>
    <property type="match status" value="1"/>
</dbReference>
<dbReference type="GO" id="GO:0016887">
    <property type="term" value="F:ATP hydrolysis activity"/>
    <property type="evidence" value="ECO:0007669"/>
    <property type="project" value="UniProtKB-UniRule"/>
</dbReference>
<comment type="caution">
    <text evidence="6">The sequence shown here is derived from an EMBL/GenBank/DDBJ whole genome shotgun (WGS) entry which is preliminary data.</text>
</comment>
<proteinExistence type="inferred from homology"/>
<dbReference type="PANTHER" id="PTHR23305:SF11">
    <property type="entry name" value="OBG-LIKE ATPASE 1"/>
    <property type="match status" value="1"/>
</dbReference>
<evidence type="ECO:0000256" key="1">
    <source>
        <dbReference type="ARBA" id="ARBA00022741"/>
    </source>
</evidence>